<dbReference type="InterPro" id="IPR002575">
    <property type="entry name" value="Aminoglycoside_PTrfase"/>
</dbReference>
<dbReference type="Gene3D" id="3.30.200.20">
    <property type="entry name" value="Phosphorylase Kinase, domain 1"/>
    <property type="match status" value="1"/>
</dbReference>
<sequence length="262" mass="28506">MTLHENEIPTHETLVRSLLKEQCPEWADLPLSLAGAGTENTMYRLGEDLLVRLPRTADKQQAIRKEQEWLPRLAPFLSCPIPEPVHSGVPARSFPLVWSVHRWIDGAEAGPDTVRDWATFGADLATVVRELRGADLMGATRTDALSWYRGGSLKPCDQWVGKCLADCRTLMGSELTGTAAGKSLEISGQANVADRSDVLDEGRGDAVGALSSHSWLHCCERSHIVSPMSRRSIPAARVRSAAAGRDRCRSSAGRASPAMEAE</sequence>
<accession>A0ABN2P2M4</accession>
<name>A0ABN2P2M4_9ACTN</name>
<gene>
    <name evidence="3" type="ORF">GCM10009716_20660</name>
</gene>
<reference evidence="3 4" key="1">
    <citation type="journal article" date="2019" name="Int. J. Syst. Evol. Microbiol.">
        <title>The Global Catalogue of Microorganisms (GCM) 10K type strain sequencing project: providing services to taxonomists for standard genome sequencing and annotation.</title>
        <authorList>
            <consortium name="The Broad Institute Genomics Platform"/>
            <consortium name="The Broad Institute Genome Sequencing Center for Infectious Disease"/>
            <person name="Wu L."/>
            <person name="Ma J."/>
        </authorList>
    </citation>
    <scope>NUCLEOTIDE SEQUENCE [LARGE SCALE GENOMIC DNA]</scope>
    <source>
        <strain evidence="3 4">JCM 13581</strain>
    </source>
</reference>
<dbReference type="EMBL" id="BAAAMJ010000018">
    <property type="protein sequence ID" value="GAA1910754.1"/>
    <property type="molecule type" value="Genomic_DNA"/>
</dbReference>
<evidence type="ECO:0000313" key="4">
    <source>
        <dbReference type="Proteomes" id="UP001501303"/>
    </source>
</evidence>
<evidence type="ECO:0000313" key="3">
    <source>
        <dbReference type="EMBL" id="GAA1910754.1"/>
    </source>
</evidence>
<organism evidence="3 4">
    <name type="scientific">Streptomyces sodiiphilus</name>
    <dbReference type="NCBI Taxonomy" id="226217"/>
    <lineage>
        <taxon>Bacteria</taxon>
        <taxon>Bacillati</taxon>
        <taxon>Actinomycetota</taxon>
        <taxon>Actinomycetes</taxon>
        <taxon>Kitasatosporales</taxon>
        <taxon>Streptomycetaceae</taxon>
        <taxon>Streptomyces</taxon>
    </lineage>
</organism>
<dbReference type="Proteomes" id="UP001501303">
    <property type="component" value="Unassembled WGS sequence"/>
</dbReference>
<evidence type="ECO:0000259" key="2">
    <source>
        <dbReference type="Pfam" id="PF01636"/>
    </source>
</evidence>
<feature type="region of interest" description="Disordered" evidence="1">
    <location>
        <begin position="238"/>
        <end position="262"/>
    </location>
</feature>
<dbReference type="SUPFAM" id="SSF56112">
    <property type="entry name" value="Protein kinase-like (PK-like)"/>
    <property type="match status" value="1"/>
</dbReference>
<keyword evidence="4" id="KW-1185">Reference proteome</keyword>
<comment type="caution">
    <text evidence="3">The sequence shown here is derived from an EMBL/GenBank/DDBJ whole genome shotgun (WGS) entry which is preliminary data.</text>
</comment>
<protein>
    <recommendedName>
        <fullName evidence="2">Aminoglycoside phosphotransferase domain-containing protein</fullName>
    </recommendedName>
</protein>
<dbReference type="Pfam" id="PF01636">
    <property type="entry name" value="APH"/>
    <property type="match status" value="1"/>
</dbReference>
<proteinExistence type="predicted"/>
<feature type="domain" description="Aminoglycoside phosphotransferase" evidence="2">
    <location>
        <begin position="34"/>
        <end position="147"/>
    </location>
</feature>
<evidence type="ECO:0000256" key="1">
    <source>
        <dbReference type="SAM" id="MobiDB-lite"/>
    </source>
</evidence>
<dbReference type="RefSeq" id="WP_425581296.1">
    <property type="nucleotide sequence ID" value="NZ_BAAAMJ010000018.1"/>
</dbReference>
<dbReference type="InterPro" id="IPR011009">
    <property type="entry name" value="Kinase-like_dom_sf"/>
</dbReference>